<feature type="transmembrane region" description="Helical" evidence="1">
    <location>
        <begin position="381"/>
        <end position="402"/>
    </location>
</feature>
<gene>
    <name evidence="4" type="ORF">I6J18_03290</name>
</gene>
<feature type="signal peptide" evidence="2">
    <location>
        <begin position="1"/>
        <end position="25"/>
    </location>
</feature>
<evidence type="ECO:0000313" key="4">
    <source>
        <dbReference type="EMBL" id="QQT00947.1"/>
    </source>
</evidence>
<evidence type="ECO:0000313" key="5">
    <source>
        <dbReference type="Proteomes" id="UP000595254"/>
    </source>
</evidence>
<dbReference type="AlphaFoldDB" id="A0A974NN62"/>
<keyword evidence="2" id="KW-0732">Signal</keyword>
<feature type="transmembrane region" description="Helical" evidence="1">
    <location>
        <begin position="452"/>
        <end position="472"/>
    </location>
</feature>
<keyword evidence="5" id="KW-1185">Reference proteome</keyword>
<dbReference type="KEGG" id="ppsr:I6J18_03290"/>
<keyword evidence="4" id="KW-0378">Hydrolase</keyword>
<dbReference type="EMBL" id="CP068053">
    <property type="protein sequence ID" value="QQT00947.1"/>
    <property type="molecule type" value="Genomic_DNA"/>
</dbReference>
<evidence type="ECO:0000256" key="1">
    <source>
        <dbReference type="SAM" id="Phobius"/>
    </source>
</evidence>
<evidence type="ECO:0000256" key="2">
    <source>
        <dbReference type="SAM" id="SignalP"/>
    </source>
</evidence>
<dbReference type="Proteomes" id="UP000595254">
    <property type="component" value="Chromosome"/>
</dbReference>
<dbReference type="Gene3D" id="3.40.710.10">
    <property type="entry name" value="DD-peptidase/beta-lactamase superfamily"/>
    <property type="match status" value="1"/>
</dbReference>
<keyword evidence="1" id="KW-0472">Membrane</keyword>
<evidence type="ECO:0000259" key="3">
    <source>
        <dbReference type="Pfam" id="PF00144"/>
    </source>
</evidence>
<organism evidence="4 5">
    <name type="scientific">Peribacillus psychrosaccharolyticus</name>
    <name type="common">Bacillus psychrosaccharolyticus</name>
    <dbReference type="NCBI Taxonomy" id="1407"/>
    <lineage>
        <taxon>Bacteria</taxon>
        <taxon>Bacillati</taxon>
        <taxon>Bacillota</taxon>
        <taxon>Bacilli</taxon>
        <taxon>Bacillales</taxon>
        <taxon>Bacillaceae</taxon>
        <taxon>Peribacillus</taxon>
    </lineage>
</organism>
<accession>A0A974NN62</accession>
<sequence>MSMKKYFLLFTLSFFVLLSPGEVMARQDVKETLDTYIETFLADNRIPGASVGIAYHDEIFYANAWGITGEGKEAITTETPFLIGSISKAFTGLAVLKLVEEKRLALDDPIVKHLPWFTLNDQEDASQITIKQLLTHTSGLSRSIGLLISDRGNEENNTIKKSVKKLANVKLTEKPGEIYQYSDANYLILGALIEHISGLSFSEYLVQHIFLPLDMNQAGADRHNVYEKGYAAGYQSWFGMPVKSQVPYDNGGTPYGYIAASTEDMLKFLMVFNSGHEQSDILSNRSKKAYLSPLTQVSDKSYGLGWRFSNQDKEDKSIWHAGSTPDSRTEVFMYPETKWSGVILTNKNHILEEEQLTHLKEGIIRIINGHSPAEVSKSRPIIQLLLSFIVCLLFILSCYLIGNLKKRHRKTPKLRFRIFGILCLSISICLIPLFVMIVQAPWHSVTVFAADLVLILKVIVFLLALNGLLLVMNSFVKGKREKVT</sequence>
<keyword evidence="1" id="KW-0812">Transmembrane</keyword>
<dbReference type="InterPro" id="IPR012338">
    <property type="entry name" value="Beta-lactam/transpept-like"/>
</dbReference>
<dbReference type="SUPFAM" id="SSF56601">
    <property type="entry name" value="beta-lactamase/transpeptidase-like"/>
    <property type="match status" value="1"/>
</dbReference>
<feature type="domain" description="Beta-lactamase-related" evidence="3">
    <location>
        <begin position="33"/>
        <end position="353"/>
    </location>
</feature>
<feature type="chain" id="PRO_5036939932" evidence="2">
    <location>
        <begin position="26"/>
        <end position="484"/>
    </location>
</feature>
<dbReference type="PANTHER" id="PTHR46825:SF9">
    <property type="entry name" value="BETA-LACTAMASE-RELATED DOMAIN-CONTAINING PROTEIN"/>
    <property type="match status" value="1"/>
</dbReference>
<name>A0A974NN62_PERPY</name>
<reference evidence="4 5" key="1">
    <citation type="submission" date="2021-01" db="EMBL/GenBank/DDBJ databases">
        <title>FDA dAtabase for Regulatory Grade micrObial Sequences (FDA-ARGOS): Supporting development and validation of Infectious Disease Dx tests.</title>
        <authorList>
            <person name="Nelson B."/>
            <person name="Plummer A."/>
            <person name="Tallon L."/>
            <person name="Sadzewicz L."/>
            <person name="Zhao X."/>
            <person name="Boylan J."/>
            <person name="Ott S."/>
            <person name="Bowen H."/>
            <person name="Vavikolanu K."/>
            <person name="Mehta A."/>
            <person name="Aluvathingal J."/>
            <person name="Nadendla S."/>
            <person name="Myers T."/>
            <person name="Yan Y."/>
            <person name="Sichtig H."/>
        </authorList>
    </citation>
    <scope>NUCLEOTIDE SEQUENCE [LARGE SCALE GENOMIC DNA]</scope>
    <source>
        <strain evidence="4 5">FDAARGOS_1161</strain>
    </source>
</reference>
<dbReference type="GO" id="GO:0016787">
    <property type="term" value="F:hydrolase activity"/>
    <property type="evidence" value="ECO:0007669"/>
    <property type="project" value="UniProtKB-KW"/>
</dbReference>
<dbReference type="Pfam" id="PF00144">
    <property type="entry name" value="Beta-lactamase"/>
    <property type="match status" value="1"/>
</dbReference>
<dbReference type="InterPro" id="IPR050491">
    <property type="entry name" value="AmpC-like"/>
</dbReference>
<dbReference type="InterPro" id="IPR001466">
    <property type="entry name" value="Beta-lactam-related"/>
</dbReference>
<protein>
    <submittedName>
        <fullName evidence="4">Serine hydrolase</fullName>
    </submittedName>
</protein>
<feature type="transmembrane region" description="Helical" evidence="1">
    <location>
        <begin position="414"/>
        <end position="440"/>
    </location>
</feature>
<proteinExistence type="predicted"/>
<keyword evidence="1" id="KW-1133">Transmembrane helix</keyword>
<dbReference type="PANTHER" id="PTHR46825">
    <property type="entry name" value="D-ALANYL-D-ALANINE-CARBOXYPEPTIDASE/ENDOPEPTIDASE AMPH"/>
    <property type="match status" value="1"/>
</dbReference>